<gene>
    <name evidence="2" type="ORF">Agabi119p4_7998</name>
</gene>
<evidence type="ECO:0000256" key="1">
    <source>
        <dbReference type="SAM" id="MobiDB-lite"/>
    </source>
</evidence>
<dbReference type="AlphaFoldDB" id="A0A8H7C581"/>
<sequence>MLEEAFVSLQPSNAQRLSSSSKLLFIPSPDMPSQPPLFLFANLPVELQREILWMSALENTRDAITLVRVSKKAYHWISPIIYNMVTLGSADTVLFMRTLDSKPAGFFAINVKSLCLSISVEPRDAERILAVCTGVRSLAFWVDYLSTLPSASLYSLISPLSLRNLSIEVQHLHALCHVFWEDDEEPGVLSYLTQLKSLSRLGLWNPHGLVDEGFVSHILDASFQDPRVVLMPYPAQIIQDWEASFTGQPNTWSLAMEIFFANVKARHESDGKSGKASDAVSAPHTTENSRKL</sequence>
<organism evidence="2 3">
    <name type="scientific">Agaricus bisporus var. burnettii</name>
    <dbReference type="NCBI Taxonomy" id="192524"/>
    <lineage>
        <taxon>Eukaryota</taxon>
        <taxon>Fungi</taxon>
        <taxon>Dikarya</taxon>
        <taxon>Basidiomycota</taxon>
        <taxon>Agaricomycotina</taxon>
        <taxon>Agaricomycetes</taxon>
        <taxon>Agaricomycetidae</taxon>
        <taxon>Agaricales</taxon>
        <taxon>Agaricineae</taxon>
        <taxon>Agaricaceae</taxon>
        <taxon>Agaricus</taxon>
    </lineage>
</organism>
<name>A0A8H7C581_AGABI</name>
<accession>A0A8H7C581</accession>
<dbReference type="EMBL" id="JABXXO010000011">
    <property type="protein sequence ID" value="KAF7763461.1"/>
    <property type="molecule type" value="Genomic_DNA"/>
</dbReference>
<proteinExistence type="predicted"/>
<dbReference type="Proteomes" id="UP000629468">
    <property type="component" value="Unassembled WGS sequence"/>
</dbReference>
<evidence type="ECO:0000313" key="2">
    <source>
        <dbReference type="EMBL" id="KAF7763461.1"/>
    </source>
</evidence>
<evidence type="ECO:0000313" key="3">
    <source>
        <dbReference type="Proteomes" id="UP000629468"/>
    </source>
</evidence>
<comment type="caution">
    <text evidence="2">The sequence shown here is derived from an EMBL/GenBank/DDBJ whole genome shotgun (WGS) entry which is preliminary data.</text>
</comment>
<feature type="region of interest" description="Disordered" evidence="1">
    <location>
        <begin position="270"/>
        <end position="292"/>
    </location>
</feature>
<reference evidence="2 3" key="1">
    <citation type="journal article" name="Sci. Rep.">
        <title>Telomere-to-telomere assembled and centromere annotated genomes of the two main subspecies of the button mushroom Agaricus bisporus reveal especially polymorphic chromosome ends.</title>
        <authorList>
            <person name="Sonnenberg A.S.M."/>
            <person name="Sedaghat-Telgerd N."/>
            <person name="Lavrijssen B."/>
            <person name="Ohm R.A."/>
            <person name="Hendrickx P.M."/>
            <person name="Scholtmeijer K."/>
            <person name="Baars J.J.P."/>
            <person name="van Peer A."/>
        </authorList>
    </citation>
    <scope>NUCLEOTIDE SEQUENCE [LARGE SCALE GENOMIC DNA]</scope>
    <source>
        <strain evidence="2 3">H119_p4</strain>
    </source>
</reference>
<protein>
    <submittedName>
        <fullName evidence="2">Uncharacterized protein</fullName>
    </submittedName>
</protein>